<evidence type="ECO:0000313" key="2">
    <source>
        <dbReference type="Proteomes" id="UP000317982"/>
    </source>
</evidence>
<comment type="caution">
    <text evidence="1">The sequence shown here is derived from an EMBL/GenBank/DDBJ whole genome shotgun (WGS) entry which is preliminary data.</text>
</comment>
<dbReference type="OrthoDB" id="3173471at2"/>
<name>A0A545B025_9ACTN</name>
<accession>A0A545B025</accession>
<keyword evidence="2" id="KW-1185">Reference proteome</keyword>
<dbReference type="InParanoid" id="A0A545B025"/>
<dbReference type="RefSeq" id="WP_142702540.1">
    <property type="nucleotide sequence ID" value="NZ_VIRS01000001.1"/>
</dbReference>
<proteinExistence type="predicted"/>
<protein>
    <recommendedName>
        <fullName evidence="3">DUF559 domain-containing protein</fullName>
    </recommendedName>
</protein>
<dbReference type="Proteomes" id="UP000317982">
    <property type="component" value="Unassembled WGS sequence"/>
</dbReference>
<dbReference type="AlphaFoldDB" id="A0A545B025"/>
<gene>
    <name evidence="1" type="ORF">FL583_01205</name>
</gene>
<evidence type="ECO:0008006" key="3">
    <source>
        <dbReference type="Google" id="ProtNLM"/>
    </source>
</evidence>
<evidence type="ECO:0000313" key="1">
    <source>
        <dbReference type="EMBL" id="TQS46922.1"/>
    </source>
</evidence>
<organism evidence="1 2">
    <name type="scientific">Cryptosporangium phraense</name>
    <dbReference type="NCBI Taxonomy" id="2593070"/>
    <lineage>
        <taxon>Bacteria</taxon>
        <taxon>Bacillati</taxon>
        <taxon>Actinomycetota</taxon>
        <taxon>Actinomycetes</taxon>
        <taxon>Cryptosporangiales</taxon>
        <taxon>Cryptosporangiaceae</taxon>
        <taxon>Cryptosporangium</taxon>
    </lineage>
</organism>
<reference evidence="1 2" key="1">
    <citation type="submission" date="2019-07" db="EMBL/GenBank/DDBJ databases">
        <title>Cryptosporangium phraense sp. nov., isolated from plant litter.</title>
        <authorList>
            <person name="Suriyachadkun C."/>
        </authorList>
    </citation>
    <scope>NUCLEOTIDE SEQUENCE [LARGE SCALE GENOMIC DNA]</scope>
    <source>
        <strain evidence="1 2">A-T 5661</strain>
    </source>
</reference>
<dbReference type="InterPro" id="IPR011335">
    <property type="entry name" value="Restrct_endonuc-II-like"/>
</dbReference>
<dbReference type="EMBL" id="VIRS01000001">
    <property type="protein sequence ID" value="TQS46922.1"/>
    <property type="molecule type" value="Genomic_DNA"/>
</dbReference>
<dbReference type="Gene3D" id="3.40.960.10">
    <property type="entry name" value="VSR Endonuclease"/>
    <property type="match status" value="1"/>
</dbReference>
<dbReference type="SUPFAM" id="SSF52980">
    <property type="entry name" value="Restriction endonuclease-like"/>
    <property type="match status" value="1"/>
</dbReference>
<sequence length="292" mass="32076">MARPPSRPHELRRGPFVGSAAIARGLITADQLRGRRSWRRLFRDVYVDAGHPDTHLQKCLAARLILPAGAALTGVSAACLSGLPLGEKTDDVAVLVPAGCRFTRRGMSVKRTAWLPLGHIVDGNPPITAATRTAWEIASGNDLVEAVVGLDVLFAHQRPRKAAMAAWTENFPRSKAARAIALADPRAESPQETRTRVRLVLAGFPPPTTQHEVFADDRFVARVDLAWPNAKVALEYDGAHHVGDTRQMAHDRERLNKLQAEGWLVLHLTAADLKNEHRWAAFVRQLRGALAR</sequence>